<accession>A0A7X0CE15</accession>
<keyword evidence="2" id="KW-1185">Reference proteome</keyword>
<dbReference type="RefSeq" id="WP_183553409.1">
    <property type="nucleotide sequence ID" value="NZ_JACHBX010000001.1"/>
</dbReference>
<sequence length="156" mass="17145">MKNSKIPFVATNRRNFLCAVANLPVANFCEAKPMKARLNVVLFNYLNRPIFDVFVDGKVGDSSDAYPATGGGIFTGVPFELGPKKVTWRLDGLEGTPRNGDTITNKNPLRLDTVIQGAKYMGVHIYPYDTVELTTSIGTPDWSLRGVAMAREYGRG</sequence>
<dbReference type="EMBL" id="JACHBX010000001">
    <property type="protein sequence ID" value="MBB6133753.1"/>
    <property type="molecule type" value="Genomic_DNA"/>
</dbReference>
<evidence type="ECO:0000313" key="1">
    <source>
        <dbReference type="EMBL" id="MBB6133753.1"/>
    </source>
</evidence>
<organism evidence="1 2">
    <name type="scientific">Massilia aurea</name>
    <dbReference type="NCBI Taxonomy" id="373040"/>
    <lineage>
        <taxon>Bacteria</taxon>
        <taxon>Pseudomonadati</taxon>
        <taxon>Pseudomonadota</taxon>
        <taxon>Betaproteobacteria</taxon>
        <taxon>Burkholderiales</taxon>
        <taxon>Oxalobacteraceae</taxon>
        <taxon>Telluria group</taxon>
        <taxon>Massilia</taxon>
    </lineage>
</organism>
<dbReference type="Proteomes" id="UP000540787">
    <property type="component" value="Unassembled WGS sequence"/>
</dbReference>
<dbReference type="AlphaFoldDB" id="A0A7X0CE15"/>
<protein>
    <submittedName>
        <fullName evidence="1">Uncharacterized protein</fullName>
    </submittedName>
</protein>
<name>A0A7X0CE15_9BURK</name>
<reference evidence="1 2" key="1">
    <citation type="submission" date="2020-08" db="EMBL/GenBank/DDBJ databases">
        <title>The Agave Microbiome: Exploring the role of microbial communities in plant adaptations to desert environments.</title>
        <authorList>
            <person name="Partida-Martinez L.P."/>
        </authorList>
    </citation>
    <scope>NUCLEOTIDE SEQUENCE [LARGE SCALE GENOMIC DNA]</scope>
    <source>
        <strain evidence="1 2">AT3.2</strain>
    </source>
</reference>
<gene>
    <name evidence="1" type="ORF">HD842_001864</name>
</gene>
<evidence type="ECO:0000313" key="2">
    <source>
        <dbReference type="Proteomes" id="UP000540787"/>
    </source>
</evidence>
<proteinExistence type="predicted"/>
<comment type="caution">
    <text evidence="1">The sequence shown here is derived from an EMBL/GenBank/DDBJ whole genome shotgun (WGS) entry which is preliminary data.</text>
</comment>